<accession>A0AAP4F5N1</accession>
<dbReference type="SUPFAM" id="SSF75304">
    <property type="entry name" value="Amidase signature (AS) enzymes"/>
    <property type="match status" value="1"/>
</dbReference>
<comment type="caution">
    <text evidence="5">The sequence shown here is derived from an EMBL/GenBank/DDBJ whole genome shotgun (WGS) entry which is preliminary data.</text>
</comment>
<evidence type="ECO:0000259" key="4">
    <source>
        <dbReference type="Pfam" id="PF01425"/>
    </source>
</evidence>
<dbReference type="Proteomes" id="UP001224412">
    <property type="component" value="Unassembled WGS sequence"/>
</dbReference>
<comment type="similarity">
    <text evidence="2">Belongs to the amidase family.</text>
</comment>
<dbReference type="GO" id="GO:0004040">
    <property type="term" value="F:amidase activity"/>
    <property type="evidence" value="ECO:0007669"/>
    <property type="project" value="UniProtKB-EC"/>
</dbReference>
<feature type="domain" description="Amidase" evidence="4">
    <location>
        <begin position="16"/>
        <end position="166"/>
    </location>
</feature>
<dbReference type="Pfam" id="PF01425">
    <property type="entry name" value="Amidase"/>
    <property type="match status" value="2"/>
</dbReference>
<dbReference type="AlphaFoldDB" id="A0AAP4F5N1"/>
<evidence type="ECO:0000256" key="1">
    <source>
        <dbReference type="ARBA" id="ARBA00001311"/>
    </source>
</evidence>
<dbReference type="PANTHER" id="PTHR11895:SF7">
    <property type="entry name" value="GLUTAMYL-TRNA(GLN) AMIDOTRANSFERASE SUBUNIT A, MITOCHONDRIAL"/>
    <property type="match status" value="1"/>
</dbReference>
<proteinExistence type="inferred from homology"/>
<dbReference type="EMBL" id="JASNVH010000001">
    <property type="protein sequence ID" value="MDK4306118.1"/>
    <property type="molecule type" value="Genomic_DNA"/>
</dbReference>
<gene>
    <name evidence="5" type="ORF">QPX42_00885</name>
</gene>
<comment type="catalytic activity">
    <reaction evidence="1">
        <text>a monocarboxylic acid amide + H2O = a monocarboxylate + NH4(+)</text>
        <dbReference type="Rhea" id="RHEA:12020"/>
        <dbReference type="ChEBI" id="CHEBI:15377"/>
        <dbReference type="ChEBI" id="CHEBI:28938"/>
        <dbReference type="ChEBI" id="CHEBI:35757"/>
        <dbReference type="ChEBI" id="CHEBI:83628"/>
        <dbReference type="EC" id="3.5.1.4"/>
    </reaction>
</comment>
<evidence type="ECO:0000313" key="6">
    <source>
        <dbReference type="Proteomes" id="UP001224412"/>
    </source>
</evidence>
<reference evidence="5" key="1">
    <citation type="submission" date="2023-05" db="EMBL/GenBank/DDBJ databases">
        <title>Metabolic capabilities are highly conserved among human nasal-associated Corynebacterium species in pangenomic analyses.</title>
        <authorList>
            <person name="Tran T.H."/>
            <person name="Roberts A.Q."/>
            <person name="Escapa I.F."/>
            <person name="Gao W."/>
            <person name="Conlan S."/>
            <person name="Kong H."/>
            <person name="Segre J.A."/>
            <person name="Kelly M.S."/>
            <person name="Lemon K.P."/>
        </authorList>
    </citation>
    <scope>NUCLEOTIDE SEQUENCE</scope>
    <source>
        <strain evidence="5">KPL2773</strain>
    </source>
</reference>
<protein>
    <recommendedName>
        <fullName evidence="3">amidase</fullName>
        <ecNumber evidence="3">3.5.1.4</ecNumber>
    </recommendedName>
</protein>
<evidence type="ECO:0000256" key="3">
    <source>
        <dbReference type="ARBA" id="ARBA00012922"/>
    </source>
</evidence>
<dbReference type="InterPro" id="IPR000120">
    <property type="entry name" value="Amidase"/>
</dbReference>
<dbReference type="InterPro" id="IPR023631">
    <property type="entry name" value="Amidase_dom"/>
</dbReference>
<dbReference type="InterPro" id="IPR036928">
    <property type="entry name" value="AS_sf"/>
</dbReference>
<dbReference type="RefSeq" id="WP_284588659.1">
    <property type="nucleotide sequence ID" value="NZ_JASNUC010000001.1"/>
</dbReference>
<feature type="domain" description="Amidase" evidence="4">
    <location>
        <begin position="176"/>
        <end position="366"/>
    </location>
</feature>
<dbReference type="EC" id="3.5.1.4" evidence="3"/>
<organism evidence="5 6">
    <name type="scientific">Corynebacterium pseudodiphtheriticum</name>
    <dbReference type="NCBI Taxonomy" id="37637"/>
    <lineage>
        <taxon>Bacteria</taxon>
        <taxon>Bacillati</taxon>
        <taxon>Actinomycetota</taxon>
        <taxon>Actinomycetes</taxon>
        <taxon>Mycobacteriales</taxon>
        <taxon>Corynebacteriaceae</taxon>
        <taxon>Corynebacterium</taxon>
    </lineage>
</organism>
<evidence type="ECO:0000313" key="5">
    <source>
        <dbReference type="EMBL" id="MDK4306118.1"/>
    </source>
</evidence>
<dbReference type="PANTHER" id="PTHR11895">
    <property type="entry name" value="TRANSAMIDASE"/>
    <property type="match status" value="1"/>
</dbReference>
<sequence>MVFPRAQHAHLPNPERLAGWSIPAKDLYDVAGLPTTLGNISRRYIAQRTEPFLAHLQAQGARIEAKTASSELGLRIDCEPVGLPAPTNPLWPGATPGGSSGGAAEQVALGTVRAAHASDGGGSIRVPAAACGLVGFKPTTPRPPGMPNGALAVQGFVTTTVADSVFLHALHPSIARVRVGLLTDPILADAEVADPMVQATELAAEALNSAGHQIIPITAFPGERTLDAFRTIFSSALATALADDTLASGSGIAGYPHWVGQLGRRQAPAEVQAAKKHAAALNGLLHSFWNVDVVLSPTLTHDPPPVGHFAAMEHSRCFAEQTRWSPWCSLFNMTGRPAISIPWALPGRPPVGVHLGSITLADDELLGLALDVHA</sequence>
<evidence type="ECO:0000256" key="2">
    <source>
        <dbReference type="ARBA" id="ARBA00009199"/>
    </source>
</evidence>
<dbReference type="Gene3D" id="3.90.1300.10">
    <property type="entry name" value="Amidase signature (AS) domain"/>
    <property type="match status" value="1"/>
</dbReference>
<name>A0AAP4F5N1_9CORY</name>